<dbReference type="EMBL" id="CAAALY010267874">
    <property type="protein sequence ID" value="VEL41105.1"/>
    <property type="molecule type" value="Genomic_DNA"/>
</dbReference>
<comment type="caution">
    <text evidence="2">The sequence shown here is derived from an EMBL/GenBank/DDBJ whole genome shotgun (WGS) entry which is preliminary data.</text>
</comment>
<feature type="region of interest" description="Disordered" evidence="1">
    <location>
        <begin position="7"/>
        <end position="47"/>
    </location>
</feature>
<dbReference type="AlphaFoldDB" id="A0A3S5AYW8"/>
<keyword evidence="3" id="KW-1185">Reference proteome</keyword>
<reference evidence="2" key="1">
    <citation type="submission" date="2018-11" db="EMBL/GenBank/DDBJ databases">
        <authorList>
            <consortium name="Pathogen Informatics"/>
        </authorList>
    </citation>
    <scope>NUCLEOTIDE SEQUENCE</scope>
</reference>
<organism evidence="2 3">
    <name type="scientific">Protopolystoma xenopodis</name>
    <dbReference type="NCBI Taxonomy" id="117903"/>
    <lineage>
        <taxon>Eukaryota</taxon>
        <taxon>Metazoa</taxon>
        <taxon>Spiralia</taxon>
        <taxon>Lophotrochozoa</taxon>
        <taxon>Platyhelminthes</taxon>
        <taxon>Monogenea</taxon>
        <taxon>Polyopisthocotylea</taxon>
        <taxon>Polystomatidea</taxon>
        <taxon>Polystomatidae</taxon>
        <taxon>Protopolystoma</taxon>
    </lineage>
</organism>
<feature type="compositionally biased region" description="Polar residues" evidence="1">
    <location>
        <begin position="10"/>
        <end position="24"/>
    </location>
</feature>
<evidence type="ECO:0000256" key="1">
    <source>
        <dbReference type="SAM" id="MobiDB-lite"/>
    </source>
</evidence>
<gene>
    <name evidence="2" type="ORF">PXEA_LOCUS34545</name>
</gene>
<sequence length="162" mass="17242">MAITLVVDKSASQRARQTSSTQNGVGRLCPRLKSASLGGGGSGGEWEAGRREGGLGVVRLATSLLGKATILRMARLELDTAVDGPHQTANDPSHPFTHPSLSSSIQLPLISVIHSSIHPPTHLIIRLSTKKSTTPPHIHPSLLQSVYHLVHLSTRLSIPTNH</sequence>
<accession>A0A3S5AYW8</accession>
<proteinExistence type="predicted"/>
<protein>
    <submittedName>
        <fullName evidence="2">Uncharacterized protein</fullName>
    </submittedName>
</protein>
<dbReference type="Proteomes" id="UP000784294">
    <property type="component" value="Unassembled WGS sequence"/>
</dbReference>
<evidence type="ECO:0000313" key="2">
    <source>
        <dbReference type="EMBL" id="VEL41105.1"/>
    </source>
</evidence>
<name>A0A3S5AYW8_9PLAT</name>
<evidence type="ECO:0000313" key="3">
    <source>
        <dbReference type="Proteomes" id="UP000784294"/>
    </source>
</evidence>
<feature type="compositionally biased region" description="Gly residues" evidence="1">
    <location>
        <begin position="37"/>
        <end position="46"/>
    </location>
</feature>